<evidence type="ECO:0000256" key="6">
    <source>
        <dbReference type="ARBA" id="ARBA00035243"/>
    </source>
</evidence>
<dbReference type="Pfam" id="PF00297">
    <property type="entry name" value="Ribosomal_L3"/>
    <property type="match status" value="1"/>
</dbReference>
<evidence type="ECO:0000313" key="10">
    <source>
        <dbReference type="EMBL" id="TCS85175.1"/>
    </source>
</evidence>
<organism evidence="10 11">
    <name type="scientific">Anseongella ginsenosidimutans</name>
    <dbReference type="NCBI Taxonomy" id="496056"/>
    <lineage>
        <taxon>Bacteria</taxon>
        <taxon>Pseudomonadati</taxon>
        <taxon>Bacteroidota</taxon>
        <taxon>Sphingobacteriia</taxon>
        <taxon>Sphingobacteriales</taxon>
        <taxon>Sphingobacteriaceae</taxon>
        <taxon>Anseongella</taxon>
    </lineage>
</organism>
<comment type="function">
    <text evidence="7 9">One of the primary rRNA binding proteins, it binds directly near the 3'-end of the 23S rRNA, where it nucleates assembly of the 50S subunit.</text>
</comment>
<evidence type="ECO:0000256" key="1">
    <source>
        <dbReference type="ARBA" id="ARBA00006540"/>
    </source>
</evidence>
<keyword evidence="4 7" id="KW-0689">Ribosomal protein</keyword>
<dbReference type="InterPro" id="IPR009000">
    <property type="entry name" value="Transl_B-barrel_sf"/>
</dbReference>
<evidence type="ECO:0000256" key="3">
    <source>
        <dbReference type="ARBA" id="ARBA00022884"/>
    </source>
</evidence>
<evidence type="ECO:0000256" key="4">
    <source>
        <dbReference type="ARBA" id="ARBA00022980"/>
    </source>
</evidence>
<dbReference type="GO" id="GO:0022625">
    <property type="term" value="C:cytosolic large ribosomal subunit"/>
    <property type="evidence" value="ECO:0007669"/>
    <property type="project" value="TreeGrafter"/>
</dbReference>
<evidence type="ECO:0000256" key="7">
    <source>
        <dbReference type="HAMAP-Rule" id="MF_01325"/>
    </source>
</evidence>
<dbReference type="GO" id="GO:0003735">
    <property type="term" value="F:structural constituent of ribosome"/>
    <property type="evidence" value="ECO:0007669"/>
    <property type="project" value="UniProtKB-UniRule"/>
</dbReference>
<gene>
    <name evidence="7" type="primary">rplC</name>
    <name evidence="10" type="ORF">EDD80_11445</name>
</gene>
<comment type="caution">
    <text evidence="10">The sequence shown here is derived from an EMBL/GenBank/DDBJ whole genome shotgun (WGS) entry which is preliminary data.</text>
</comment>
<dbReference type="InterPro" id="IPR019926">
    <property type="entry name" value="Ribosomal_uL3_CS"/>
</dbReference>
<dbReference type="FunFam" id="2.40.30.10:FF:000047">
    <property type="entry name" value="50S ribosomal protein L3"/>
    <property type="match status" value="1"/>
</dbReference>
<dbReference type="InterPro" id="IPR000597">
    <property type="entry name" value="Ribosomal_uL3"/>
</dbReference>
<comment type="similarity">
    <text evidence="1 7 8">Belongs to the universal ribosomal protein uL3 family.</text>
</comment>
<sequence length="195" mass="21208">MTSIFDADGKQVPCTVIEAGPCVVTQVKTLEKDGYTAVQLAYDEKKEKKTTAALAGHFKKAGTTPKRRLVEFRYFEEDKQQGETLTVELFNEGDFIDVVGTSKGKGFQGVVKRHNFSGVGGQTHGQHNRLRAPGSLGASSFPSRVFKGMRMAGRTGGDRVKIQNLRVVKVYPEQNVLVVSGSVPGAKGSYVIIEK</sequence>
<keyword evidence="2 7" id="KW-0699">rRNA-binding</keyword>
<dbReference type="Gene3D" id="3.30.160.810">
    <property type="match status" value="1"/>
</dbReference>
<keyword evidence="11" id="KW-1185">Reference proteome</keyword>
<accession>A0A4R3KN92</accession>
<dbReference type="InterPro" id="IPR019927">
    <property type="entry name" value="Ribosomal_uL3_bac/org-type"/>
</dbReference>
<proteinExistence type="inferred from homology"/>
<protein>
    <recommendedName>
        <fullName evidence="6 7">Large ribosomal subunit protein uL3</fullName>
    </recommendedName>
</protein>
<dbReference type="Proteomes" id="UP000295807">
    <property type="component" value="Unassembled WGS sequence"/>
</dbReference>
<dbReference type="AlphaFoldDB" id="A0A4R3KN92"/>
<dbReference type="PANTHER" id="PTHR11229:SF16">
    <property type="entry name" value="LARGE RIBOSOMAL SUBUNIT PROTEIN UL3C"/>
    <property type="match status" value="1"/>
</dbReference>
<evidence type="ECO:0000256" key="9">
    <source>
        <dbReference type="RuleBase" id="RU003906"/>
    </source>
</evidence>
<evidence type="ECO:0000313" key="11">
    <source>
        <dbReference type="Proteomes" id="UP000295807"/>
    </source>
</evidence>
<dbReference type="GO" id="GO:0006412">
    <property type="term" value="P:translation"/>
    <property type="evidence" value="ECO:0007669"/>
    <property type="project" value="UniProtKB-UniRule"/>
</dbReference>
<reference evidence="10 11" key="1">
    <citation type="submission" date="2019-03" db="EMBL/GenBank/DDBJ databases">
        <title>Genomic Encyclopedia of Type Strains, Phase IV (KMG-IV): sequencing the most valuable type-strain genomes for metagenomic binning, comparative biology and taxonomic classification.</title>
        <authorList>
            <person name="Goeker M."/>
        </authorList>
    </citation>
    <scope>NUCLEOTIDE SEQUENCE [LARGE SCALE GENOMIC DNA]</scope>
    <source>
        <strain evidence="10 11">DSM 21100</strain>
    </source>
</reference>
<dbReference type="PROSITE" id="PS00474">
    <property type="entry name" value="RIBOSOMAL_L3"/>
    <property type="match status" value="1"/>
</dbReference>
<dbReference type="PANTHER" id="PTHR11229">
    <property type="entry name" value="50S RIBOSOMAL PROTEIN L3"/>
    <property type="match status" value="1"/>
</dbReference>
<evidence type="ECO:0000256" key="5">
    <source>
        <dbReference type="ARBA" id="ARBA00023274"/>
    </source>
</evidence>
<evidence type="ECO:0000256" key="2">
    <source>
        <dbReference type="ARBA" id="ARBA00022730"/>
    </source>
</evidence>
<dbReference type="NCBIfam" id="TIGR03625">
    <property type="entry name" value="L3_bact"/>
    <property type="match status" value="1"/>
</dbReference>
<dbReference type="GO" id="GO:0019843">
    <property type="term" value="F:rRNA binding"/>
    <property type="evidence" value="ECO:0007669"/>
    <property type="project" value="UniProtKB-UniRule"/>
</dbReference>
<comment type="subunit">
    <text evidence="7 9">Part of the 50S ribosomal subunit. Forms a cluster with proteins L14 and L19.</text>
</comment>
<name>A0A4R3KN92_9SPHI</name>
<evidence type="ECO:0000256" key="8">
    <source>
        <dbReference type="RuleBase" id="RU003905"/>
    </source>
</evidence>
<dbReference type="FunFam" id="3.30.160.810:FF:000001">
    <property type="entry name" value="50S ribosomal protein L3"/>
    <property type="match status" value="1"/>
</dbReference>
<dbReference type="EMBL" id="SMAD01000014">
    <property type="protein sequence ID" value="TCS85175.1"/>
    <property type="molecule type" value="Genomic_DNA"/>
</dbReference>
<keyword evidence="3 7" id="KW-0694">RNA-binding</keyword>
<keyword evidence="5 7" id="KW-0687">Ribonucleoprotein</keyword>
<dbReference type="HAMAP" id="MF_01325_B">
    <property type="entry name" value="Ribosomal_uL3_B"/>
    <property type="match status" value="1"/>
</dbReference>
<dbReference type="Gene3D" id="2.40.30.10">
    <property type="entry name" value="Translation factors"/>
    <property type="match status" value="1"/>
</dbReference>
<dbReference type="SUPFAM" id="SSF50447">
    <property type="entry name" value="Translation proteins"/>
    <property type="match status" value="1"/>
</dbReference>